<dbReference type="Proteomes" id="UP000789702">
    <property type="component" value="Unassembled WGS sequence"/>
</dbReference>
<reference evidence="1" key="1">
    <citation type="submission" date="2021-06" db="EMBL/GenBank/DDBJ databases">
        <authorList>
            <person name="Kallberg Y."/>
            <person name="Tangrot J."/>
            <person name="Rosling A."/>
        </authorList>
    </citation>
    <scope>NUCLEOTIDE SEQUENCE</scope>
    <source>
        <strain evidence="1">IL203A</strain>
    </source>
</reference>
<dbReference type="EMBL" id="CAJVPU010001499">
    <property type="protein sequence ID" value="CAG8482385.1"/>
    <property type="molecule type" value="Genomic_DNA"/>
</dbReference>
<evidence type="ECO:0000313" key="2">
    <source>
        <dbReference type="Proteomes" id="UP000789702"/>
    </source>
</evidence>
<keyword evidence="2" id="KW-1185">Reference proteome</keyword>
<proteinExistence type="predicted"/>
<accession>A0ACA9KN17</accession>
<protein>
    <submittedName>
        <fullName evidence="1">15926_t:CDS:1</fullName>
    </submittedName>
</protein>
<sequence length="70" mass="8141">MSVIDASKRLRRALDQILIEDSSRAPYKSFESYGNHPPFMVYSVLPKRLSTFKTNNQQDIVWLNSPELIQ</sequence>
<evidence type="ECO:0000313" key="1">
    <source>
        <dbReference type="EMBL" id="CAG8482385.1"/>
    </source>
</evidence>
<comment type="caution">
    <text evidence="1">The sequence shown here is derived from an EMBL/GenBank/DDBJ whole genome shotgun (WGS) entry which is preliminary data.</text>
</comment>
<gene>
    <name evidence="1" type="ORF">DHETER_LOCUS2182</name>
</gene>
<organism evidence="1 2">
    <name type="scientific">Dentiscutata heterogama</name>
    <dbReference type="NCBI Taxonomy" id="1316150"/>
    <lineage>
        <taxon>Eukaryota</taxon>
        <taxon>Fungi</taxon>
        <taxon>Fungi incertae sedis</taxon>
        <taxon>Mucoromycota</taxon>
        <taxon>Glomeromycotina</taxon>
        <taxon>Glomeromycetes</taxon>
        <taxon>Diversisporales</taxon>
        <taxon>Gigasporaceae</taxon>
        <taxon>Dentiscutata</taxon>
    </lineage>
</organism>
<name>A0ACA9KN17_9GLOM</name>